<keyword evidence="6" id="KW-1185">Reference proteome</keyword>
<gene>
    <name evidence="5" type="ORF">ICC18_00720</name>
</gene>
<evidence type="ECO:0000256" key="2">
    <source>
        <dbReference type="ARBA" id="ARBA00023002"/>
    </source>
</evidence>
<evidence type="ECO:0000313" key="5">
    <source>
        <dbReference type="EMBL" id="MBD0378643.1"/>
    </source>
</evidence>
<name>A0A926QHL6_9BACL</name>
<feature type="domain" description="Gfo/Idh/MocA-like oxidoreductase C-terminal" evidence="4">
    <location>
        <begin position="154"/>
        <end position="352"/>
    </location>
</feature>
<dbReference type="GO" id="GO:0016491">
    <property type="term" value="F:oxidoreductase activity"/>
    <property type="evidence" value="ECO:0007669"/>
    <property type="project" value="UniProtKB-KW"/>
</dbReference>
<dbReference type="SUPFAM" id="SSF51735">
    <property type="entry name" value="NAD(P)-binding Rossmann-fold domains"/>
    <property type="match status" value="1"/>
</dbReference>
<dbReference type="AlphaFoldDB" id="A0A926QHL6"/>
<proteinExistence type="inferred from homology"/>
<dbReference type="PANTHER" id="PTHR43708">
    <property type="entry name" value="CONSERVED EXPRESSED OXIDOREDUCTASE (EUROFUNG)"/>
    <property type="match status" value="1"/>
</dbReference>
<dbReference type="InterPro" id="IPR000683">
    <property type="entry name" value="Gfo/Idh/MocA-like_OxRdtase_N"/>
</dbReference>
<feature type="domain" description="Gfo/Idh/MocA-like oxidoreductase N-terminal" evidence="3">
    <location>
        <begin position="24"/>
        <end position="140"/>
    </location>
</feature>
<dbReference type="Gene3D" id="3.30.360.10">
    <property type="entry name" value="Dihydrodipicolinate Reductase, domain 2"/>
    <property type="match status" value="1"/>
</dbReference>
<dbReference type="SUPFAM" id="SSF55347">
    <property type="entry name" value="Glyceraldehyde-3-phosphate dehydrogenase-like, C-terminal domain"/>
    <property type="match status" value="1"/>
</dbReference>
<dbReference type="EMBL" id="JACVVD010000001">
    <property type="protein sequence ID" value="MBD0378643.1"/>
    <property type="molecule type" value="Genomic_DNA"/>
</dbReference>
<dbReference type="InterPro" id="IPR036291">
    <property type="entry name" value="NAD(P)-bd_dom_sf"/>
</dbReference>
<dbReference type="Proteomes" id="UP000650466">
    <property type="component" value="Unassembled WGS sequence"/>
</dbReference>
<organism evidence="5 6">
    <name type="scientific">Paenibacillus sedimenti</name>
    <dbReference type="NCBI Taxonomy" id="2770274"/>
    <lineage>
        <taxon>Bacteria</taxon>
        <taxon>Bacillati</taxon>
        <taxon>Bacillota</taxon>
        <taxon>Bacilli</taxon>
        <taxon>Bacillales</taxon>
        <taxon>Paenibacillaceae</taxon>
        <taxon>Paenibacillus</taxon>
    </lineage>
</organism>
<dbReference type="GO" id="GO:0000166">
    <property type="term" value="F:nucleotide binding"/>
    <property type="evidence" value="ECO:0007669"/>
    <property type="project" value="InterPro"/>
</dbReference>
<dbReference type="RefSeq" id="WP_188172467.1">
    <property type="nucleotide sequence ID" value="NZ_JACVVD010000001.1"/>
</dbReference>
<dbReference type="InterPro" id="IPR004104">
    <property type="entry name" value="Gfo/Idh/MocA-like_OxRdtase_C"/>
</dbReference>
<comment type="similarity">
    <text evidence="1">Belongs to the Gfo/Idh/MocA family.</text>
</comment>
<reference evidence="5" key="1">
    <citation type="submission" date="2020-09" db="EMBL/GenBank/DDBJ databases">
        <title>Draft Genome Sequence of Paenibacillus sp. WST5.</title>
        <authorList>
            <person name="Bao Z."/>
        </authorList>
    </citation>
    <scope>NUCLEOTIDE SEQUENCE</scope>
    <source>
        <strain evidence="5">WST5</strain>
    </source>
</reference>
<comment type="caution">
    <text evidence="5">The sequence shown here is derived from an EMBL/GenBank/DDBJ whole genome shotgun (WGS) entry which is preliminary data.</text>
</comment>
<dbReference type="InterPro" id="IPR051317">
    <property type="entry name" value="Gfo/Idh/MocA_oxidoreduct"/>
</dbReference>
<dbReference type="PANTHER" id="PTHR43708:SF5">
    <property type="entry name" value="CONSERVED EXPRESSED OXIDOREDUCTASE (EUROFUNG)-RELATED"/>
    <property type="match status" value="1"/>
</dbReference>
<protein>
    <submittedName>
        <fullName evidence="5">Gfo/Idh/MocA family oxidoreductase</fullName>
    </submittedName>
</protein>
<dbReference type="Pfam" id="PF01408">
    <property type="entry name" value="GFO_IDH_MocA"/>
    <property type="match status" value="1"/>
</dbReference>
<keyword evidence="2" id="KW-0560">Oxidoreductase</keyword>
<evidence type="ECO:0000259" key="4">
    <source>
        <dbReference type="Pfam" id="PF02894"/>
    </source>
</evidence>
<accession>A0A926QHL6</accession>
<dbReference type="Gene3D" id="3.40.50.720">
    <property type="entry name" value="NAD(P)-binding Rossmann-like Domain"/>
    <property type="match status" value="1"/>
</dbReference>
<dbReference type="Pfam" id="PF02894">
    <property type="entry name" value="GFO_IDH_MocA_C"/>
    <property type="match status" value="1"/>
</dbReference>
<evidence type="ECO:0000259" key="3">
    <source>
        <dbReference type="Pfam" id="PF01408"/>
    </source>
</evidence>
<evidence type="ECO:0000313" key="6">
    <source>
        <dbReference type="Proteomes" id="UP000650466"/>
    </source>
</evidence>
<sequence>MEFIRPEHYLPSKKHIANVNEYGIGLIGCGSIANTAHLPAYRKYGLHIAACCDVNEEAARATAEKFDIPFWTTDVNELLSREEVGVIDLAIHPEPRLEVLKLIGKAPRPVLCQKPLALDLAHAERLSKEANRLGIILGVNQQARWAPAHKALKTVLEQDPIGEIYSIHHYMRSFQDQAGWWWTNMNNFNIVDHGVHYVDLCRYFNPYPEEWSRVHCTTAQLNRQNAIDPLIYSANVEFGPKGGRNPLMATLNFNNIVKASRSHGNTWWIDGTEGSLWCTQDTLYMALNKQKNVVHEIKLKGTWFPDAFAGSMIAFMTALEEGKLPPVTPEDNLQTVAMTTAMVASSQEGCVVERTDVLKGSVAG</sequence>
<evidence type="ECO:0000256" key="1">
    <source>
        <dbReference type="ARBA" id="ARBA00010928"/>
    </source>
</evidence>